<dbReference type="InterPro" id="IPR001461">
    <property type="entry name" value="Aspartic_peptidase_A1"/>
</dbReference>
<dbReference type="AlphaFoldDB" id="A0A7R9H8D6"/>
<dbReference type="PRINTS" id="PR00792">
    <property type="entry name" value="PEPSIN"/>
</dbReference>
<gene>
    <name evidence="3" type="ORF">TCEB3V08_LOCUS10228</name>
</gene>
<dbReference type="PANTHER" id="PTHR47966:SF51">
    <property type="entry name" value="BETA-SITE APP-CLEAVING ENZYME, ISOFORM A-RELATED"/>
    <property type="match status" value="1"/>
</dbReference>
<protein>
    <recommendedName>
        <fullName evidence="2">Peptidase A1 domain-containing protein</fullName>
    </recommendedName>
</protein>
<proteinExistence type="inferred from homology"/>
<dbReference type="GO" id="GO:0005764">
    <property type="term" value="C:lysosome"/>
    <property type="evidence" value="ECO:0007669"/>
    <property type="project" value="TreeGrafter"/>
</dbReference>
<dbReference type="Gene3D" id="2.40.70.10">
    <property type="entry name" value="Acid Proteases"/>
    <property type="match status" value="1"/>
</dbReference>
<feature type="domain" description="Peptidase A1" evidence="2">
    <location>
        <begin position="1"/>
        <end position="254"/>
    </location>
</feature>
<dbReference type="PANTHER" id="PTHR47966">
    <property type="entry name" value="BETA-SITE APP-CLEAVING ENZYME, ISOFORM A-RELATED"/>
    <property type="match status" value="1"/>
</dbReference>
<organism evidence="3">
    <name type="scientific">Timema cristinae</name>
    <name type="common">Walking stick</name>
    <dbReference type="NCBI Taxonomy" id="61476"/>
    <lineage>
        <taxon>Eukaryota</taxon>
        <taxon>Metazoa</taxon>
        <taxon>Ecdysozoa</taxon>
        <taxon>Arthropoda</taxon>
        <taxon>Hexapoda</taxon>
        <taxon>Insecta</taxon>
        <taxon>Pterygota</taxon>
        <taxon>Neoptera</taxon>
        <taxon>Polyneoptera</taxon>
        <taxon>Phasmatodea</taxon>
        <taxon>Timematodea</taxon>
        <taxon>Timematoidea</taxon>
        <taxon>Timematidae</taxon>
        <taxon>Timema</taxon>
    </lineage>
</organism>
<dbReference type="Pfam" id="PF00026">
    <property type="entry name" value="Asp"/>
    <property type="match status" value="1"/>
</dbReference>
<accession>A0A7R9H8D6</accession>
<dbReference type="InterPro" id="IPR021109">
    <property type="entry name" value="Peptidase_aspartic_dom_sf"/>
</dbReference>
<dbReference type="FunFam" id="2.40.70.10:FF:000044">
    <property type="entry name" value="Lysosomal aspartic protease"/>
    <property type="match status" value="1"/>
</dbReference>
<dbReference type="GO" id="GO:0004190">
    <property type="term" value="F:aspartic-type endopeptidase activity"/>
    <property type="evidence" value="ECO:0007669"/>
    <property type="project" value="InterPro"/>
</dbReference>
<dbReference type="EMBL" id="OC321338">
    <property type="protein sequence ID" value="CAD7409885.1"/>
    <property type="molecule type" value="Genomic_DNA"/>
</dbReference>
<dbReference type="InterPro" id="IPR033121">
    <property type="entry name" value="PEPTIDASE_A1"/>
</dbReference>
<evidence type="ECO:0000313" key="3">
    <source>
        <dbReference type="EMBL" id="CAD7409885.1"/>
    </source>
</evidence>
<comment type="similarity">
    <text evidence="1">Belongs to the peptidase A1 family.</text>
</comment>
<reference evidence="3" key="1">
    <citation type="submission" date="2020-11" db="EMBL/GenBank/DDBJ databases">
        <authorList>
            <person name="Tran Van P."/>
        </authorList>
    </citation>
    <scope>NUCLEOTIDE SEQUENCE</scope>
</reference>
<evidence type="ECO:0000256" key="1">
    <source>
        <dbReference type="ARBA" id="ARBA00007447"/>
    </source>
</evidence>
<dbReference type="SUPFAM" id="SSF50630">
    <property type="entry name" value="Acid proteases"/>
    <property type="match status" value="1"/>
</dbReference>
<dbReference type="PROSITE" id="PS51767">
    <property type="entry name" value="PEPTIDASE_A1"/>
    <property type="match status" value="1"/>
</dbReference>
<sequence>MCHKLLSDPNDCLAHLKIKNQTFAEIVSVPLLYLFSKADGVLGMAYSSFSVDGVLPFFYNLVKQNLVAQPIFSFYINSDRTTDRAGNLFLGGADPKHYNGSMTFVPVTEKAYWQFKMSGVFIKVNVNTSVPFCANGCDAIVDTSTTVISGPAKEVDKLNTILVAVPLALGRYKVNCGTINKLPEISFLIGGKNFTLKARNYIQQITWGGFELCLSAFVATDLAAPYDNLWALGAAFIGQYYTEFDLGKNRIGFAESYQ</sequence>
<dbReference type="GO" id="GO:0006508">
    <property type="term" value="P:proteolysis"/>
    <property type="evidence" value="ECO:0007669"/>
    <property type="project" value="InterPro"/>
</dbReference>
<evidence type="ECO:0000259" key="2">
    <source>
        <dbReference type="PROSITE" id="PS51767"/>
    </source>
</evidence>
<name>A0A7R9H8D6_TIMCR</name>